<protein>
    <recommendedName>
        <fullName evidence="3">CSD domain-containing protein</fullName>
    </recommendedName>
</protein>
<dbReference type="Proteomes" id="UP000601435">
    <property type="component" value="Unassembled WGS sequence"/>
</dbReference>
<dbReference type="OrthoDB" id="443042at2759"/>
<name>A0A812U3T4_9DINO</name>
<evidence type="ECO:0000313" key="1">
    <source>
        <dbReference type="EMBL" id="CAE7550901.1"/>
    </source>
</evidence>
<gene>
    <name evidence="1" type="ORF">SNEC2469_LOCUS15870</name>
</gene>
<evidence type="ECO:0000313" key="2">
    <source>
        <dbReference type="Proteomes" id="UP000601435"/>
    </source>
</evidence>
<keyword evidence="2" id="KW-1185">Reference proteome</keyword>
<comment type="caution">
    <text evidence="1">The sequence shown here is derived from an EMBL/GenBank/DDBJ whole genome shotgun (WGS) entry which is preliminary data.</text>
</comment>
<evidence type="ECO:0008006" key="3">
    <source>
        <dbReference type="Google" id="ProtNLM"/>
    </source>
</evidence>
<dbReference type="AlphaFoldDB" id="A0A812U3T4"/>
<proteinExistence type="predicted"/>
<reference evidence="1" key="1">
    <citation type="submission" date="2021-02" db="EMBL/GenBank/DDBJ databases">
        <authorList>
            <person name="Dougan E. K."/>
            <person name="Rhodes N."/>
            <person name="Thang M."/>
            <person name="Chan C."/>
        </authorList>
    </citation>
    <scope>NUCLEOTIDE SEQUENCE</scope>
</reference>
<dbReference type="EMBL" id="CAJNJA010025875">
    <property type="protein sequence ID" value="CAE7550901.1"/>
    <property type="molecule type" value="Genomic_DNA"/>
</dbReference>
<sequence length="224" mass="24122">MTSPGAQPPCVSLTLEIRLPPATAAGRSPSNRRCTDGQGYAGLMYSGFLLSGAEKSSAGSAAAQGAVVLDPLARAPWQKASAARLVVAISDTQQGDKKYKKLPDDFADKRFYGTMRMVNKGSGFGFISCPETRAEFGRDVFVDLNRLPPSCDREGDKVQISELSDHRVIRDWRTSPKPHPSLAYPGNDAWECASEFVFSVTRSSEAEDGCGLMGVIRVCVGVNR</sequence>
<organism evidence="1 2">
    <name type="scientific">Symbiodinium necroappetens</name>
    <dbReference type="NCBI Taxonomy" id="1628268"/>
    <lineage>
        <taxon>Eukaryota</taxon>
        <taxon>Sar</taxon>
        <taxon>Alveolata</taxon>
        <taxon>Dinophyceae</taxon>
        <taxon>Suessiales</taxon>
        <taxon>Symbiodiniaceae</taxon>
        <taxon>Symbiodinium</taxon>
    </lineage>
</organism>
<accession>A0A812U3T4</accession>